<dbReference type="InterPro" id="IPR035906">
    <property type="entry name" value="MetI-like_sf"/>
</dbReference>
<keyword evidence="6 7" id="KW-0472">Membrane</keyword>
<reference evidence="9 10" key="1">
    <citation type="submission" date="2021-01" db="EMBL/GenBank/DDBJ databases">
        <title>Whole genome shotgun sequence of Plantactinospora endophytica NBRC 110450.</title>
        <authorList>
            <person name="Komaki H."/>
            <person name="Tamura T."/>
        </authorList>
    </citation>
    <scope>NUCLEOTIDE SEQUENCE [LARGE SCALE GENOMIC DNA]</scope>
    <source>
        <strain evidence="9 10">NBRC 110450</strain>
    </source>
</reference>
<feature type="transmembrane region" description="Helical" evidence="7">
    <location>
        <begin position="128"/>
        <end position="155"/>
    </location>
</feature>
<evidence type="ECO:0000256" key="2">
    <source>
        <dbReference type="ARBA" id="ARBA00022448"/>
    </source>
</evidence>
<evidence type="ECO:0000256" key="3">
    <source>
        <dbReference type="ARBA" id="ARBA00022475"/>
    </source>
</evidence>
<evidence type="ECO:0000256" key="5">
    <source>
        <dbReference type="ARBA" id="ARBA00022989"/>
    </source>
</evidence>
<accession>A0ABQ4E4K8</accession>
<keyword evidence="5 7" id="KW-1133">Transmembrane helix</keyword>
<comment type="similarity">
    <text evidence="7">Belongs to the binding-protein-dependent transport system permease family.</text>
</comment>
<dbReference type="CDD" id="cd06261">
    <property type="entry name" value="TM_PBP2"/>
    <property type="match status" value="1"/>
</dbReference>
<organism evidence="9 10">
    <name type="scientific">Plantactinospora endophytica</name>
    <dbReference type="NCBI Taxonomy" id="673535"/>
    <lineage>
        <taxon>Bacteria</taxon>
        <taxon>Bacillati</taxon>
        <taxon>Actinomycetota</taxon>
        <taxon>Actinomycetes</taxon>
        <taxon>Micromonosporales</taxon>
        <taxon>Micromonosporaceae</taxon>
        <taxon>Plantactinospora</taxon>
    </lineage>
</organism>
<feature type="transmembrane region" description="Helical" evidence="7">
    <location>
        <begin position="223"/>
        <end position="245"/>
    </location>
</feature>
<gene>
    <name evidence="9" type="ORF">Pen02_45640</name>
</gene>
<feature type="domain" description="ABC transmembrane type-1" evidence="8">
    <location>
        <begin position="62"/>
        <end position="246"/>
    </location>
</feature>
<dbReference type="PANTHER" id="PTHR30151">
    <property type="entry name" value="ALKANE SULFONATE ABC TRANSPORTER-RELATED, MEMBRANE SUBUNIT"/>
    <property type="match status" value="1"/>
</dbReference>
<protein>
    <submittedName>
        <fullName evidence="9">ABC transporter permease</fullName>
    </submittedName>
</protein>
<keyword evidence="10" id="KW-1185">Reference proteome</keyword>
<dbReference type="EMBL" id="BONW01000021">
    <property type="protein sequence ID" value="GIG89628.1"/>
    <property type="molecule type" value="Genomic_DNA"/>
</dbReference>
<evidence type="ECO:0000256" key="4">
    <source>
        <dbReference type="ARBA" id="ARBA00022692"/>
    </source>
</evidence>
<dbReference type="Gene3D" id="1.10.3720.10">
    <property type="entry name" value="MetI-like"/>
    <property type="match status" value="1"/>
</dbReference>
<evidence type="ECO:0000313" key="10">
    <source>
        <dbReference type="Proteomes" id="UP000646749"/>
    </source>
</evidence>
<evidence type="ECO:0000256" key="1">
    <source>
        <dbReference type="ARBA" id="ARBA00004651"/>
    </source>
</evidence>
<comment type="caution">
    <text evidence="9">The sequence shown here is derived from an EMBL/GenBank/DDBJ whole genome shotgun (WGS) entry which is preliminary data.</text>
</comment>
<dbReference type="Pfam" id="PF00528">
    <property type="entry name" value="BPD_transp_1"/>
    <property type="match status" value="1"/>
</dbReference>
<proteinExistence type="inferred from homology"/>
<dbReference type="PANTHER" id="PTHR30151:SF0">
    <property type="entry name" value="ABC TRANSPORTER PERMEASE PROTEIN MJ0413-RELATED"/>
    <property type="match status" value="1"/>
</dbReference>
<dbReference type="RefSeq" id="WP_203868079.1">
    <property type="nucleotide sequence ID" value="NZ_BONW01000021.1"/>
</dbReference>
<evidence type="ECO:0000256" key="7">
    <source>
        <dbReference type="RuleBase" id="RU363032"/>
    </source>
</evidence>
<dbReference type="InterPro" id="IPR000515">
    <property type="entry name" value="MetI-like"/>
</dbReference>
<evidence type="ECO:0000259" key="8">
    <source>
        <dbReference type="PROSITE" id="PS50928"/>
    </source>
</evidence>
<name>A0ABQ4E4K8_9ACTN</name>
<sequence>MTGRRELSPGARTALPIAGTIVAIALWWLATIVFDIETLFLPSPPEVVDAFRREPTYLFEGAWATLWGTLVGFGLAAAGGMLAALLLTSSRLVEQATLPMIVAFNAVPKVSLVPLLILWIGYDSRTKVSLVVLIAFFPIMVAAMAGLTSTPADLYELTRSLSASRLKTYLKVRLPWALPQVFVGLKLGITLSLIGAVVAELQTLNAGLGSIIYSTQQSFDTPLAFAAITLAGLLGIALFYAVVVAERFAVPWARKIAA</sequence>
<keyword evidence="4 7" id="KW-0812">Transmembrane</keyword>
<feature type="transmembrane region" description="Helical" evidence="7">
    <location>
        <begin position="12"/>
        <end position="34"/>
    </location>
</feature>
<dbReference type="Proteomes" id="UP000646749">
    <property type="component" value="Unassembled WGS sequence"/>
</dbReference>
<feature type="transmembrane region" description="Helical" evidence="7">
    <location>
        <begin position="176"/>
        <end position="199"/>
    </location>
</feature>
<feature type="transmembrane region" description="Helical" evidence="7">
    <location>
        <begin position="66"/>
        <end position="88"/>
    </location>
</feature>
<evidence type="ECO:0000313" key="9">
    <source>
        <dbReference type="EMBL" id="GIG89628.1"/>
    </source>
</evidence>
<dbReference type="SUPFAM" id="SSF161098">
    <property type="entry name" value="MetI-like"/>
    <property type="match status" value="1"/>
</dbReference>
<dbReference type="PROSITE" id="PS50928">
    <property type="entry name" value="ABC_TM1"/>
    <property type="match status" value="1"/>
</dbReference>
<keyword evidence="3" id="KW-1003">Cell membrane</keyword>
<evidence type="ECO:0000256" key="6">
    <source>
        <dbReference type="ARBA" id="ARBA00023136"/>
    </source>
</evidence>
<feature type="transmembrane region" description="Helical" evidence="7">
    <location>
        <begin position="100"/>
        <end position="122"/>
    </location>
</feature>
<keyword evidence="2 7" id="KW-0813">Transport</keyword>
<comment type="subcellular location">
    <subcellularLocation>
        <location evidence="1 7">Cell membrane</location>
        <topology evidence="1 7">Multi-pass membrane protein</topology>
    </subcellularLocation>
</comment>